<comment type="caution">
    <text evidence="2">The sequence shown here is derived from an EMBL/GenBank/DDBJ whole genome shotgun (WGS) entry which is preliminary data.</text>
</comment>
<dbReference type="GO" id="GO:0016787">
    <property type="term" value="F:hydrolase activity"/>
    <property type="evidence" value="ECO:0007669"/>
    <property type="project" value="UniProtKB-KW"/>
</dbReference>
<feature type="signal peptide" evidence="1">
    <location>
        <begin position="1"/>
        <end position="22"/>
    </location>
</feature>
<proteinExistence type="predicted"/>
<name>A0ABW1XGF3_9ALTE</name>
<evidence type="ECO:0000256" key="1">
    <source>
        <dbReference type="SAM" id="SignalP"/>
    </source>
</evidence>
<feature type="chain" id="PRO_5045614562" evidence="1">
    <location>
        <begin position="23"/>
        <end position="456"/>
    </location>
</feature>
<evidence type="ECO:0000313" key="2">
    <source>
        <dbReference type="EMBL" id="MFC6439291.1"/>
    </source>
</evidence>
<keyword evidence="3" id="KW-1185">Reference proteome</keyword>
<sequence>MVKSIGLAAFCTLWLVCTNAVAVAPPFAAQTRFTLLHPEEQPGLSNDWRTRTLREVRRGGWLYVILHTGKMPCREIQSRPGMRYFTLLPVYLDTPSSDAVKSGWYADALLPRNSDNCHLSPLVLAEWQPDTEQDVTFTSEHQQLVVQVRFSGHFVAPRRDLLIGLSYHAIEQGHCASACQVNPSLLQQYQTLLRQHHIQPFHHWILPIGIQDTRLDIDAGQDNGYSFRQTHLASRPNWVAFPRAQHYPDPIAYLRALENTVVAEHLQGKAWVLVKDEPDNIESLIPLLALYRTYAPSVMTAVTTRFDPRLQSLVDIFVPLIHQLDKPQLYQHHRLWSYTSCMHSCGPNRRISQQRNGSDFDTGMADFLIDRPLARLNQFFLQQAKWQTDAALYYHAVEGYLLTPGVDIFSDPYNFGGNGDGLLLYPGRKGERGLQSDQPLASLRLKAMRRAIEQYW</sequence>
<dbReference type="EMBL" id="JBHSUS010000001">
    <property type="protein sequence ID" value="MFC6439291.1"/>
    <property type="molecule type" value="Genomic_DNA"/>
</dbReference>
<keyword evidence="2" id="KW-0378">Hydrolase</keyword>
<dbReference type="Proteomes" id="UP001596364">
    <property type="component" value="Unassembled WGS sequence"/>
</dbReference>
<dbReference type="RefSeq" id="WP_131257431.1">
    <property type="nucleotide sequence ID" value="NZ_JBHSUS010000001.1"/>
</dbReference>
<protein>
    <submittedName>
        <fullName evidence="2">Glycoside hydrolase domain-containing protein</fullName>
    </submittedName>
</protein>
<keyword evidence="1" id="KW-0732">Signal</keyword>
<evidence type="ECO:0000313" key="3">
    <source>
        <dbReference type="Proteomes" id="UP001596364"/>
    </source>
</evidence>
<organism evidence="2 3">
    <name type="scientific">Pseudobowmanella zhangzhouensis</name>
    <dbReference type="NCBI Taxonomy" id="1537679"/>
    <lineage>
        <taxon>Bacteria</taxon>
        <taxon>Pseudomonadati</taxon>
        <taxon>Pseudomonadota</taxon>
        <taxon>Gammaproteobacteria</taxon>
        <taxon>Alteromonadales</taxon>
        <taxon>Alteromonadaceae</taxon>
    </lineage>
</organism>
<reference evidence="3" key="1">
    <citation type="journal article" date="2019" name="Int. J. Syst. Evol. Microbiol.">
        <title>The Global Catalogue of Microorganisms (GCM) 10K type strain sequencing project: providing services to taxonomists for standard genome sequencing and annotation.</title>
        <authorList>
            <consortium name="The Broad Institute Genomics Platform"/>
            <consortium name="The Broad Institute Genome Sequencing Center for Infectious Disease"/>
            <person name="Wu L."/>
            <person name="Ma J."/>
        </authorList>
    </citation>
    <scope>NUCLEOTIDE SEQUENCE [LARGE SCALE GENOMIC DNA]</scope>
    <source>
        <strain evidence="3">CGMCC 1.16031</strain>
    </source>
</reference>
<gene>
    <name evidence="2" type="ORF">ACFP85_03905</name>
</gene>
<accession>A0ABW1XGF3</accession>